<dbReference type="InterPro" id="IPR004102">
    <property type="entry name" value="Poly(ADP-ribose)pol_reg_dom"/>
</dbReference>
<feature type="domain" description="PARP alpha-helical" evidence="1">
    <location>
        <begin position="1"/>
        <end position="81"/>
    </location>
</feature>
<evidence type="ECO:0000313" key="2">
    <source>
        <dbReference type="EMBL" id="NYS46590.1"/>
    </source>
</evidence>
<name>A0ABX2SWY2_9BACL</name>
<dbReference type="Proteomes" id="UP000531840">
    <property type="component" value="Unassembled WGS sequence"/>
</dbReference>
<proteinExistence type="predicted"/>
<protein>
    <recommendedName>
        <fullName evidence="1">PARP alpha-helical domain-containing protein</fullName>
    </recommendedName>
</protein>
<comment type="caution">
    <text evidence="2">The sequence shown here is derived from an EMBL/GenBank/DDBJ whole genome shotgun (WGS) entry which is preliminary data.</text>
</comment>
<evidence type="ECO:0000313" key="3">
    <source>
        <dbReference type="Proteomes" id="UP000531840"/>
    </source>
</evidence>
<evidence type="ECO:0000259" key="1">
    <source>
        <dbReference type="PROSITE" id="PS51060"/>
    </source>
</evidence>
<organism evidence="2 3">
    <name type="scientific">Gemelliphila palaticanis</name>
    <dbReference type="NCBI Taxonomy" id="81950"/>
    <lineage>
        <taxon>Bacteria</taxon>
        <taxon>Bacillati</taxon>
        <taxon>Bacillota</taxon>
        <taxon>Bacilli</taxon>
        <taxon>Bacillales</taxon>
        <taxon>Gemellaceae</taxon>
        <taxon>Gemelliphila</taxon>
    </lineage>
</organism>
<dbReference type="PROSITE" id="PS51060">
    <property type="entry name" value="PARP_ALPHA_HD"/>
    <property type="match status" value="1"/>
</dbReference>
<accession>A0ABX2SWY2</accession>
<sequence length="81" mass="9443">MNIAEYEDSISKEVEKLSKEDLAKLKEFTKQLKEYLNNGNPNSYADLQSYFYALEGDQFNTIKEILINRFATIRQESKNIG</sequence>
<reference evidence="2 3" key="1">
    <citation type="submission" date="2020-07" db="EMBL/GenBank/DDBJ databases">
        <title>MOT database genomes.</title>
        <authorList>
            <person name="Joseph S."/>
            <person name="Aduse-Opoku J."/>
            <person name="Hashim A."/>
            <person name="Wade W."/>
            <person name="Curtis M."/>
        </authorList>
    </citation>
    <scope>NUCLEOTIDE SEQUENCE [LARGE SCALE GENOMIC DNA]</scope>
    <source>
        <strain evidence="2 3">CIP 106318</strain>
    </source>
</reference>
<gene>
    <name evidence="2" type="ORF">HZY85_00040</name>
</gene>
<dbReference type="EMBL" id="JACBYF010000001">
    <property type="protein sequence ID" value="NYS46590.1"/>
    <property type="molecule type" value="Genomic_DNA"/>
</dbReference>
<dbReference type="RefSeq" id="WP_179939593.1">
    <property type="nucleotide sequence ID" value="NZ_JACBYF010000001.1"/>
</dbReference>
<keyword evidence="3" id="KW-1185">Reference proteome</keyword>